<feature type="chain" id="PRO_5016732034" description="Peptidyl-prolyl cis-trans isomerase" evidence="7">
    <location>
        <begin position="32"/>
        <end position="189"/>
    </location>
</feature>
<dbReference type="EC" id="5.2.1.8" evidence="6"/>
<accession>A0A345ZB57</accession>
<feature type="domain" description="PPIase FKBP-type" evidence="8">
    <location>
        <begin position="89"/>
        <end position="189"/>
    </location>
</feature>
<dbReference type="AlphaFoldDB" id="A0A345ZB57"/>
<dbReference type="InterPro" id="IPR046357">
    <property type="entry name" value="PPIase_dom_sf"/>
</dbReference>
<reference evidence="9 10" key="1">
    <citation type="submission" date="2017-12" db="EMBL/GenBank/DDBJ databases">
        <title>Chromulinavorax destructans is a abundant pathogen of dominant heterotrophic picoflagllates.</title>
        <authorList>
            <person name="Deeg C.M."/>
            <person name="Zimmer M."/>
            <person name="Suttle C.A."/>
        </authorList>
    </citation>
    <scope>NUCLEOTIDE SEQUENCE [LARGE SCALE GENOMIC DNA]</scope>
    <source>
        <strain evidence="9 10">SeV1</strain>
    </source>
</reference>
<dbReference type="KEGG" id="cdes:C0J27_02075"/>
<name>A0A345ZB57_9BACT</name>
<evidence type="ECO:0000256" key="5">
    <source>
        <dbReference type="PROSITE-ProRule" id="PRU00277"/>
    </source>
</evidence>
<evidence type="ECO:0000256" key="7">
    <source>
        <dbReference type="SAM" id="SignalP"/>
    </source>
</evidence>
<dbReference type="GO" id="GO:0003755">
    <property type="term" value="F:peptidyl-prolyl cis-trans isomerase activity"/>
    <property type="evidence" value="ECO:0007669"/>
    <property type="project" value="UniProtKB-UniRule"/>
</dbReference>
<sequence length="189" mass="21245">MINYFNTYKKGFCMKKSILVLSTLFFLSALSPVLVQSGREAKLTKNDNKQPFTTGDKLNLNSATEFTQTNDGIYYKTIKSGTGKLPCKGEVLTVHYTGYFLVKKMNDKKQIEYSIGEVFDSSVQRQKPFSFRLGMRQVISGWDKMLATMKPGEKRIVVLPSKEAYGNRAQGHIPADASLIFIIEFISAA</sequence>
<dbReference type="PROSITE" id="PS50059">
    <property type="entry name" value="FKBP_PPIASE"/>
    <property type="match status" value="1"/>
</dbReference>
<keyword evidence="7" id="KW-0732">Signal</keyword>
<dbReference type="InterPro" id="IPR001179">
    <property type="entry name" value="PPIase_FKBP_dom"/>
</dbReference>
<evidence type="ECO:0000256" key="4">
    <source>
        <dbReference type="ARBA" id="ARBA00023235"/>
    </source>
</evidence>
<keyword evidence="10" id="KW-1185">Reference proteome</keyword>
<organism evidence="9 10">
    <name type="scientific">Candidatus Chromulinivorax destructor</name>
    <dbReference type="NCBI Taxonomy" id="2066483"/>
    <lineage>
        <taxon>Bacteria</taxon>
        <taxon>Candidatus Babelota</taxon>
        <taxon>Candidatus Babeliae</taxon>
        <taxon>Candidatus Babeliales</taxon>
        <taxon>Candidatus Chromulinivoraceae</taxon>
        <taxon>Candidatus Chromulinivorax</taxon>
    </lineage>
</organism>
<protein>
    <recommendedName>
        <fullName evidence="6">Peptidyl-prolyl cis-trans isomerase</fullName>
        <ecNumber evidence="6">5.2.1.8</ecNumber>
    </recommendedName>
</protein>
<dbReference type="PANTHER" id="PTHR43811">
    <property type="entry name" value="FKBP-TYPE PEPTIDYL-PROLYL CIS-TRANS ISOMERASE FKPA"/>
    <property type="match status" value="1"/>
</dbReference>
<proteinExistence type="inferred from homology"/>
<dbReference type="SUPFAM" id="SSF54534">
    <property type="entry name" value="FKBP-like"/>
    <property type="match status" value="1"/>
</dbReference>
<gene>
    <name evidence="9" type="ORF">C0J27_02075</name>
</gene>
<dbReference type="Proteomes" id="UP000254834">
    <property type="component" value="Chromosome"/>
</dbReference>
<evidence type="ECO:0000256" key="2">
    <source>
        <dbReference type="ARBA" id="ARBA00006577"/>
    </source>
</evidence>
<evidence type="ECO:0000256" key="6">
    <source>
        <dbReference type="RuleBase" id="RU003915"/>
    </source>
</evidence>
<keyword evidence="4 5" id="KW-0413">Isomerase</keyword>
<evidence type="ECO:0000259" key="8">
    <source>
        <dbReference type="PROSITE" id="PS50059"/>
    </source>
</evidence>
<evidence type="ECO:0000313" key="9">
    <source>
        <dbReference type="EMBL" id="AXK60524.1"/>
    </source>
</evidence>
<dbReference type="PANTHER" id="PTHR43811:SF19">
    <property type="entry name" value="39 KDA FK506-BINDING NUCLEAR PROTEIN"/>
    <property type="match status" value="1"/>
</dbReference>
<evidence type="ECO:0000313" key="10">
    <source>
        <dbReference type="Proteomes" id="UP000254834"/>
    </source>
</evidence>
<dbReference type="Pfam" id="PF00254">
    <property type="entry name" value="FKBP_C"/>
    <property type="match status" value="1"/>
</dbReference>
<dbReference type="EMBL" id="CP025544">
    <property type="protein sequence ID" value="AXK60524.1"/>
    <property type="molecule type" value="Genomic_DNA"/>
</dbReference>
<comment type="catalytic activity">
    <reaction evidence="1 5 6">
        <text>[protein]-peptidylproline (omega=180) = [protein]-peptidylproline (omega=0)</text>
        <dbReference type="Rhea" id="RHEA:16237"/>
        <dbReference type="Rhea" id="RHEA-COMP:10747"/>
        <dbReference type="Rhea" id="RHEA-COMP:10748"/>
        <dbReference type="ChEBI" id="CHEBI:83833"/>
        <dbReference type="ChEBI" id="CHEBI:83834"/>
        <dbReference type="EC" id="5.2.1.8"/>
    </reaction>
</comment>
<keyword evidence="3 5" id="KW-0697">Rotamase</keyword>
<feature type="signal peptide" evidence="7">
    <location>
        <begin position="1"/>
        <end position="31"/>
    </location>
</feature>
<comment type="similarity">
    <text evidence="2 6">Belongs to the FKBP-type PPIase family.</text>
</comment>
<evidence type="ECO:0000256" key="1">
    <source>
        <dbReference type="ARBA" id="ARBA00000971"/>
    </source>
</evidence>
<dbReference type="Gene3D" id="3.10.50.40">
    <property type="match status" value="1"/>
</dbReference>
<dbReference type="OrthoDB" id="9814548at2"/>
<evidence type="ECO:0000256" key="3">
    <source>
        <dbReference type="ARBA" id="ARBA00023110"/>
    </source>
</evidence>